<evidence type="ECO:0000256" key="2">
    <source>
        <dbReference type="ARBA" id="ARBA00008445"/>
    </source>
</evidence>
<keyword evidence="4 9" id="KW-0812">Transmembrane</keyword>
<evidence type="ECO:0000256" key="8">
    <source>
        <dbReference type="ARBA" id="ARBA00023136"/>
    </source>
</evidence>
<keyword evidence="3" id="KW-0813">Transport</keyword>
<dbReference type="GO" id="GO:0009306">
    <property type="term" value="P:protein secretion"/>
    <property type="evidence" value="ECO:0007669"/>
    <property type="project" value="InterPro"/>
</dbReference>
<keyword evidence="5" id="KW-0653">Protein transport</keyword>
<dbReference type="Proteomes" id="UP000231407">
    <property type="component" value="Unassembled WGS sequence"/>
</dbReference>
<comment type="similarity">
    <text evidence="2">Belongs to the SecG family.</text>
</comment>
<gene>
    <name evidence="10" type="primary">secG</name>
    <name evidence="10" type="ORF">COS78_00875</name>
</gene>
<evidence type="ECO:0000256" key="5">
    <source>
        <dbReference type="ARBA" id="ARBA00022927"/>
    </source>
</evidence>
<sequence>MNIVLSTIQIILSLILSTLIFLQAQGRNENNSNILSSSGSEKRGWEKMMFNLTIFITLLFLISSIAQLTY</sequence>
<evidence type="ECO:0000256" key="1">
    <source>
        <dbReference type="ARBA" id="ARBA00004141"/>
    </source>
</evidence>
<evidence type="ECO:0000256" key="7">
    <source>
        <dbReference type="ARBA" id="ARBA00023010"/>
    </source>
</evidence>
<feature type="transmembrane region" description="Helical" evidence="9">
    <location>
        <begin position="50"/>
        <end position="69"/>
    </location>
</feature>
<comment type="subcellular location">
    <subcellularLocation>
        <location evidence="1">Membrane</location>
        <topology evidence="1">Multi-pass membrane protein</topology>
    </subcellularLocation>
</comment>
<protein>
    <submittedName>
        <fullName evidence="10">Preprotein translocase subunit SecG</fullName>
    </submittedName>
</protein>
<evidence type="ECO:0000313" key="10">
    <source>
        <dbReference type="EMBL" id="PIU73703.1"/>
    </source>
</evidence>
<name>A0A2M7AT19_9BACT</name>
<dbReference type="EMBL" id="PEWA01000012">
    <property type="protein sequence ID" value="PIU73703.1"/>
    <property type="molecule type" value="Genomic_DNA"/>
</dbReference>
<keyword evidence="8 9" id="KW-0472">Membrane</keyword>
<evidence type="ECO:0000256" key="3">
    <source>
        <dbReference type="ARBA" id="ARBA00022448"/>
    </source>
</evidence>
<dbReference type="InterPro" id="IPR004692">
    <property type="entry name" value="SecG"/>
</dbReference>
<dbReference type="GO" id="GO:0015450">
    <property type="term" value="F:protein-transporting ATPase activity"/>
    <property type="evidence" value="ECO:0007669"/>
    <property type="project" value="InterPro"/>
</dbReference>
<evidence type="ECO:0000256" key="9">
    <source>
        <dbReference type="SAM" id="Phobius"/>
    </source>
</evidence>
<evidence type="ECO:0000256" key="6">
    <source>
        <dbReference type="ARBA" id="ARBA00022989"/>
    </source>
</evidence>
<evidence type="ECO:0000256" key="4">
    <source>
        <dbReference type="ARBA" id="ARBA00022692"/>
    </source>
</evidence>
<accession>A0A2M7AT19</accession>
<keyword evidence="6 9" id="KW-1133">Transmembrane helix</keyword>
<dbReference type="GO" id="GO:0016020">
    <property type="term" value="C:membrane"/>
    <property type="evidence" value="ECO:0007669"/>
    <property type="project" value="UniProtKB-SubCell"/>
</dbReference>
<organism evidence="10 11">
    <name type="scientific">Candidatus Shapirobacteria bacterium CG06_land_8_20_14_3_00_40_12</name>
    <dbReference type="NCBI Taxonomy" id="1974881"/>
    <lineage>
        <taxon>Bacteria</taxon>
        <taxon>Candidatus Shapironibacteriota</taxon>
    </lineage>
</organism>
<evidence type="ECO:0000313" key="11">
    <source>
        <dbReference type="Proteomes" id="UP000231407"/>
    </source>
</evidence>
<comment type="caution">
    <text evidence="10">The sequence shown here is derived from an EMBL/GenBank/DDBJ whole genome shotgun (WGS) entry which is preliminary data.</text>
</comment>
<proteinExistence type="inferred from homology"/>
<dbReference type="NCBIfam" id="TIGR00810">
    <property type="entry name" value="secG"/>
    <property type="match status" value="1"/>
</dbReference>
<dbReference type="AlphaFoldDB" id="A0A2M7AT19"/>
<reference evidence="11" key="1">
    <citation type="submission" date="2017-09" db="EMBL/GenBank/DDBJ databases">
        <title>Depth-based differentiation of microbial function through sediment-hosted aquifers and enrichment of novel symbionts in the deep terrestrial subsurface.</title>
        <authorList>
            <person name="Probst A.J."/>
            <person name="Ladd B."/>
            <person name="Jarett J.K."/>
            <person name="Geller-Mcgrath D.E."/>
            <person name="Sieber C.M.K."/>
            <person name="Emerson J.B."/>
            <person name="Anantharaman K."/>
            <person name="Thomas B.C."/>
            <person name="Malmstrom R."/>
            <person name="Stieglmeier M."/>
            <person name="Klingl A."/>
            <person name="Woyke T."/>
            <person name="Ryan C.M."/>
            <person name="Banfield J.F."/>
        </authorList>
    </citation>
    <scope>NUCLEOTIDE SEQUENCE [LARGE SCALE GENOMIC DNA]</scope>
</reference>
<keyword evidence="7" id="KW-0811">Translocation</keyword>